<evidence type="ECO:0000313" key="1">
    <source>
        <dbReference type="EMBL" id="MBT1706809.1"/>
    </source>
</evidence>
<dbReference type="InterPro" id="IPR029016">
    <property type="entry name" value="GAF-like_dom_sf"/>
</dbReference>
<dbReference type="AlphaFoldDB" id="A0AAP2DUV0"/>
<gene>
    <name evidence="1" type="ORF">KK062_01170</name>
</gene>
<dbReference type="RefSeq" id="WP_254082398.1">
    <property type="nucleotide sequence ID" value="NZ_JAHESE010000001.1"/>
</dbReference>
<dbReference type="SUPFAM" id="SSF55781">
    <property type="entry name" value="GAF domain-like"/>
    <property type="match status" value="1"/>
</dbReference>
<reference evidence="1 2" key="1">
    <citation type="submission" date="2021-05" db="EMBL/GenBank/DDBJ databases">
        <title>A Polyphasic approach of four new species of the genus Ohtaekwangia: Ohtaekwangia histidinii sp. nov., Ohtaekwangia cretensis sp. nov., Ohtaekwangia indiensis sp. nov., Ohtaekwangia reichenbachii sp. nov. from diverse environment.</title>
        <authorList>
            <person name="Octaviana S."/>
        </authorList>
    </citation>
    <scope>NUCLEOTIDE SEQUENCE [LARGE SCALE GENOMIC DNA]</scope>
    <source>
        <strain evidence="1 2">PWU5</strain>
    </source>
</reference>
<dbReference type="EMBL" id="JAHESE010000001">
    <property type="protein sequence ID" value="MBT1706809.1"/>
    <property type="molecule type" value="Genomic_DNA"/>
</dbReference>
<accession>A0AAP2DUV0</accession>
<proteinExistence type="predicted"/>
<comment type="caution">
    <text evidence="1">The sequence shown here is derived from an EMBL/GenBank/DDBJ whole genome shotgun (WGS) entry which is preliminary data.</text>
</comment>
<dbReference type="Gene3D" id="3.30.450.40">
    <property type="match status" value="1"/>
</dbReference>
<dbReference type="Proteomes" id="UP001319080">
    <property type="component" value="Unassembled WGS sequence"/>
</dbReference>
<protein>
    <submittedName>
        <fullName evidence="1">GAF domain-containing protein</fullName>
    </submittedName>
</protein>
<evidence type="ECO:0000313" key="2">
    <source>
        <dbReference type="Proteomes" id="UP001319080"/>
    </source>
</evidence>
<organism evidence="1 2">
    <name type="scientific">Dawidia cretensis</name>
    <dbReference type="NCBI Taxonomy" id="2782350"/>
    <lineage>
        <taxon>Bacteria</taxon>
        <taxon>Pseudomonadati</taxon>
        <taxon>Bacteroidota</taxon>
        <taxon>Cytophagia</taxon>
        <taxon>Cytophagales</taxon>
        <taxon>Chryseotaleaceae</taxon>
        <taxon>Dawidia</taxon>
    </lineage>
</organism>
<keyword evidence="2" id="KW-1185">Reference proteome</keyword>
<sequence length="791" mass="90556">MSNIHHRAFPFNTVLSLRLLVEYWEERIRSGEVPAFAAQLLAYIDQAPELRQPIDDYSTLEKHRPFINFLLTAAIPLASNSTDLVAIIEPFNFKAIYGTAAFNAHIDLTDFEEQAVANVPGGRVTLGKTLRACLMILEKYQDSRILSSNPKPVIVTLKDKVTGLDRVYKVELNHEFCEVIPHTAPKAIDKNIIKFLIEKIYDVDLWLQYFRPEDYTFQGFLITRMIDVTEQEMLSSIKYDLLEREALMQPESFSRIEHKVQSLFGMADIRMSIAYLDPSNRLAISYPATERWETLLGTISDLQGAHLSGSVYERSWIERRNITVENLQEYPFRSPIEENLLADGVRNILLTPLVDEGETIGMLELVSPVPGQLNPVSAHKMEHVLPMFTTAVKRVKEELSTEVRALIQEECTAIHATVQWRFFEAGVNLMNKRRTNDKAVLEEIVFKDVYPLFGMADVRNSSIERNVAIQRDLQENLVLAGTLLRTFQEHMSLPLLDAALVKVEEHFVRLGRGLVSSDESDVLDFLKQEIHPLLHRFEHEAALQQAIEHYRSQLDPFFGVVYTRRQAFEDSLQQINHTIGACLDDADDEAQKMFPHYFEKYRTDGVEFTLYVGSSLLKDRTFDAYNLQNFRLWQLLTMVDIARKITSLKATLKAQLDITQLILVHDQPLSIRFRADEHQFDVDGAYDIRYEIVKKRIDKAFIKNTGERLTQPGKIAIVYNQVKIEDEYERYFHYLRARNLMVGVVEMLELEALPGATGLRALRIAVAPEEPAANGEAPSLAAGVEEALRLL</sequence>
<name>A0AAP2DUV0_9BACT</name>